<sequence length="497" mass="52065">MGVTGLIRKLALAAGIMLLGLAAGCGGSDGGGSSSDSGGLFPQRANVVGSLAASEALEAIDLDLDQFLDMLSSDFQDEGEGFDEFFSIEQFMPGGLFGDISRVDVFAEIADSDDVEYFGLLLSGNFDEAVLIAALESVSGDNLVQRQYKGNNVYSPEDDPDEFDLSVINGSIFMIGSGGAVNDVIDIEAGDADAASGPLIASFNELSGGLFGFAFEIPDGLTDDPDLGAISQLGDLPISLDFISALDFVGLGGALEDGSLELTVTMDFTDDDAAESLESFIKGIVALAGGFLTDPSTAGLLDGLEVDRDGSLLTIGIGIPLADIPNIFDDLISPASIETLTSNGRPPGTPEIRLLASAIGEPVPVLSNVTHVREGQRVEYSDAPPTSGQHWPATAPCGFYPDGLPDERVVHNLEHGNIVVSYNITNPAQVTALRQVLEGVRQFDDWGVARSYDKVPDGQVVITAWGRLHRMDGVNPGEIGLFFEAFAGVAGPERFEC</sequence>
<dbReference type="InterPro" id="IPR021454">
    <property type="entry name" value="DUF3105"/>
</dbReference>
<evidence type="ECO:0000313" key="2">
    <source>
        <dbReference type="EMBL" id="ADI18703.1"/>
    </source>
</evidence>
<evidence type="ECO:0008006" key="3">
    <source>
        <dbReference type="Google" id="ProtNLM"/>
    </source>
</evidence>
<dbReference type="Pfam" id="PF11303">
    <property type="entry name" value="DUF3105"/>
    <property type="match status" value="1"/>
</dbReference>
<dbReference type="AlphaFoldDB" id="E0XWB2"/>
<accession>E0XWB2</accession>
<name>E0XWB2_9CHLR</name>
<feature type="signal peptide" evidence="1">
    <location>
        <begin position="1"/>
        <end position="22"/>
    </location>
</feature>
<dbReference type="EMBL" id="GU474897">
    <property type="protein sequence ID" value="ADI18703.1"/>
    <property type="molecule type" value="Genomic_DNA"/>
</dbReference>
<evidence type="ECO:0000256" key="1">
    <source>
        <dbReference type="SAM" id="SignalP"/>
    </source>
</evidence>
<feature type="chain" id="PRO_5003143181" description="DUF3105 domain-containing protein" evidence="1">
    <location>
        <begin position="23"/>
        <end position="497"/>
    </location>
</feature>
<reference evidence="2" key="1">
    <citation type="journal article" date="2011" name="Environ. Microbiol.">
        <title>Time-series analyses of Monterey Bay coastal microbial picoplankton using a 'genome proxy' microarray.</title>
        <authorList>
            <person name="Rich V.I."/>
            <person name="Pham V.D."/>
            <person name="Eppley J."/>
            <person name="Shi Y."/>
            <person name="DeLong E.F."/>
        </authorList>
    </citation>
    <scope>NUCLEOTIDE SEQUENCE</scope>
</reference>
<organism evidence="2">
    <name type="scientific">uncultured Chloroflexi bacterium HF4000_28F02</name>
    <dbReference type="NCBI Taxonomy" id="710739"/>
    <lineage>
        <taxon>Bacteria</taxon>
        <taxon>Bacillati</taxon>
        <taxon>Chloroflexota</taxon>
        <taxon>environmental samples</taxon>
    </lineage>
</organism>
<proteinExistence type="predicted"/>
<protein>
    <recommendedName>
        <fullName evidence="3">DUF3105 domain-containing protein</fullName>
    </recommendedName>
</protein>
<keyword evidence="1" id="KW-0732">Signal</keyword>